<comment type="caution">
    <text evidence="1">The sequence shown here is derived from an EMBL/GenBank/DDBJ whole genome shotgun (WGS) entry which is preliminary data.</text>
</comment>
<proteinExistence type="predicted"/>
<dbReference type="Proteomes" id="UP001162640">
    <property type="component" value="Unassembled WGS sequence"/>
</dbReference>
<dbReference type="EMBL" id="BLQM01000089">
    <property type="protein sequence ID" value="GMH62044.1"/>
    <property type="molecule type" value="Genomic_DNA"/>
</dbReference>
<evidence type="ECO:0000313" key="1">
    <source>
        <dbReference type="EMBL" id="GMH62044.1"/>
    </source>
</evidence>
<name>A0A9W7DZ83_9STRA</name>
<gene>
    <name evidence="1" type="ORF">TL16_g03396</name>
</gene>
<organism evidence="1 2">
    <name type="scientific">Triparma laevis f. inornata</name>
    <dbReference type="NCBI Taxonomy" id="1714386"/>
    <lineage>
        <taxon>Eukaryota</taxon>
        <taxon>Sar</taxon>
        <taxon>Stramenopiles</taxon>
        <taxon>Ochrophyta</taxon>
        <taxon>Bolidophyceae</taxon>
        <taxon>Parmales</taxon>
        <taxon>Triparmaceae</taxon>
        <taxon>Triparma</taxon>
    </lineage>
</organism>
<sequence length="102" mass="11714">MQNRILEVTESALQKQLSPAGGVEVEKKKNRGVKKREQQEKAQVEALFTKKIEVLDSCRDLVKACNNVRDYIDARIYFRRAEEGYLELLGPEADPTLDMTMK</sequence>
<protein>
    <submittedName>
        <fullName evidence="1">Uncharacterized protein</fullName>
    </submittedName>
</protein>
<evidence type="ECO:0000313" key="2">
    <source>
        <dbReference type="Proteomes" id="UP001162640"/>
    </source>
</evidence>
<reference evidence="2" key="1">
    <citation type="journal article" date="2023" name="Commun. Biol.">
        <title>Genome analysis of Parmales, the sister group of diatoms, reveals the evolutionary specialization of diatoms from phago-mixotrophs to photoautotrophs.</title>
        <authorList>
            <person name="Ban H."/>
            <person name="Sato S."/>
            <person name="Yoshikawa S."/>
            <person name="Yamada K."/>
            <person name="Nakamura Y."/>
            <person name="Ichinomiya M."/>
            <person name="Sato N."/>
            <person name="Blanc-Mathieu R."/>
            <person name="Endo H."/>
            <person name="Kuwata A."/>
            <person name="Ogata H."/>
        </authorList>
    </citation>
    <scope>NUCLEOTIDE SEQUENCE [LARGE SCALE GENOMIC DNA]</scope>
</reference>
<dbReference type="AlphaFoldDB" id="A0A9W7DZ83"/>
<accession>A0A9W7DZ83</accession>